<dbReference type="PANTHER" id="PTHR45527">
    <property type="entry name" value="NONRIBOSOMAL PEPTIDE SYNTHETASE"/>
    <property type="match status" value="1"/>
</dbReference>
<evidence type="ECO:0000256" key="1">
    <source>
        <dbReference type="ARBA" id="ARBA00001957"/>
    </source>
</evidence>
<feature type="domain" description="Condensation" evidence="5">
    <location>
        <begin position="9"/>
        <end position="439"/>
    </location>
</feature>
<dbReference type="Gene3D" id="3.30.559.30">
    <property type="entry name" value="Nonribosomal peptide synthetase, condensation domain"/>
    <property type="match status" value="2"/>
</dbReference>
<dbReference type="PANTHER" id="PTHR45527:SF14">
    <property type="entry name" value="PLIPASTATIN SYNTHASE SUBUNIT B"/>
    <property type="match status" value="1"/>
</dbReference>
<dbReference type="PROSITE" id="PS00455">
    <property type="entry name" value="AMP_BINDING"/>
    <property type="match status" value="1"/>
</dbReference>
<dbReference type="RefSeq" id="WP_146064026.1">
    <property type="nucleotide sequence ID" value="NZ_PRDW01000006.1"/>
</dbReference>
<dbReference type="CDD" id="cd17643">
    <property type="entry name" value="A_NRPS_Cytc1-like"/>
    <property type="match status" value="1"/>
</dbReference>
<dbReference type="Gene3D" id="3.30.300.30">
    <property type="match status" value="1"/>
</dbReference>
<keyword evidence="7" id="KW-1185">Reference proteome</keyword>
<keyword evidence="3" id="KW-0597">Phosphoprotein</keyword>
<dbReference type="Proteomes" id="UP000243096">
    <property type="component" value="Unassembled WGS sequence"/>
</dbReference>
<dbReference type="GO" id="GO:0003824">
    <property type="term" value="F:catalytic activity"/>
    <property type="evidence" value="ECO:0007669"/>
    <property type="project" value="InterPro"/>
</dbReference>
<dbReference type="Pfam" id="PF00501">
    <property type="entry name" value="AMP-binding"/>
    <property type="match status" value="1"/>
</dbReference>
<evidence type="ECO:0000259" key="4">
    <source>
        <dbReference type="Pfam" id="PF00501"/>
    </source>
</evidence>
<dbReference type="OrthoDB" id="5480912at2"/>
<accession>A0A2P5KAS1</accession>
<dbReference type="EMBL" id="PRDW01000006">
    <property type="protein sequence ID" value="PPB83819.1"/>
    <property type="molecule type" value="Genomic_DNA"/>
</dbReference>
<evidence type="ECO:0000313" key="6">
    <source>
        <dbReference type="EMBL" id="PPB83819.1"/>
    </source>
</evidence>
<dbReference type="Gene3D" id="2.30.38.10">
    <property type="entry name" value="Luciferase, Domain 3"/>
    <property type="match status" value="1"/>
</dbReference>
<dbReference type="GO" id="GO:0043041">
    <property type="term" value="P:amino acid activation for nonribosomal peptide biosynthetic process"/>
    <property type="evidence" value="ECO:0007669"/>
    <property type="project" value="TreeGrafter"/>
</dbReference>
<dbReference type="NCBIfam" id="TIGR01733">
    <property type="entry name" value="AA-adenyl-dom"/>
    <property type="match status" value="1"/>
</dbReference>
<keyword evidence="2" id="KW-0596">Phosphopantetheine</keyword>
<reference evidence="6 7" key="1">
    <citation type="submission" date="2018-01" db="EMBL/GenBank/DDBJ databases">
        <title>Genomic Encyclopedia of Type Strains, Phase III (KMG-III): the genomes of soil and plant-associated and newly described type strains.</title>
        <authorList>
            <person name="Whitman W."/>
        </authorList>
    </citation>
    <scope>NUCLEOTIDE SEQUENCE [LARGE SCALE GENOMIC DNA]</scope>
    <source>
        <strain evidence="6 7">HKI456</strain>
    </source>
</reference>
<evidence type="ECO:0000259" key="5">
    <source>
        <dbReference type="Pfam" id="PF00668"/>
    </source>
</evidence>
<dbReference type="SUPFAM" id="SSF52777">
    <property type="entry name" value="CoA-dependent acyltransferases"/>
    <property type="match status" value="2"/>
</dbReference>
<feature type="non-terminal residue" evidence="6">
    <location>
        <position position="900"/>
    </location>
</feature>
<evidence type="ECO:0000256" key="3">
    <source>
        <dbReference type="ARBA" id="ARBA00022553"/>
    </source>
</evidence>
<dbReference type="InterPro" id="IPR010071">
    <property type="entry name" value="AA_adenyl_dom"/>
</dbReference>
<dbReference type="SUPFAM" id="SSF56801">
    <property type="entry name" value="Acetyl-CoA synthetase-like"/>
    <property type="match status" value="1"/>
</dbReference>
<dbReference type="InterPro" id="IPR045851">
    <property type="entry name" value="AMP-bd_C_sf"/>
</dbReference>
<evidence type="ECO:0000313" key="7">
    <source>
        <dbReference type="Proteomes" id="UP000243096"/>
    </source>
</evidence>
<dbReference type="FunFam" id="3.40.50.12780:FF:000012">
    <property type="entry name" value="Non-ribosomal peptide synthetase"/>
    <property type="match status" value="1"/>
</dbReference>
<comment type="caution">
    <text evidence="6">The sequence shown here is derived from an EMBL/GenBank/DDBJ whole genome shotgun (WGS) entry which is preliminary data.</text>
</comment>
<dbReference type="InterPro" id="IPR000873">
    <property type="entry name" value="AMP-dep_synth/lig_dom"/>
</dbReference>
<dbReference type="FunFam" id="3.40.50.980:FF:000002">
    <property type="entry name" value="Enterobactin synthetase component F"/>
    <property type="match status" value="1"/>
</dbReference>
<proteinExistence type="predicted"/>
<comment type="cofactor">
    <cofactor evidence="1">
        <name>pantetheine 4'-phosphate</name>
        <dbReference type="ChEBI" id="CHEBI:47942"/>
    </cofactor>
</comment>
<dbReference type="FunFam" id="2.30.38.10:FF:000001">
    <property type="entry name" value="Non-ribosomal peptide synthetase PvdI"/>
    <property type="match status" value="1"/>
</dbReference>
<dbReference type="GO" id="GO:0005829">
    <property type="term" value="C:cytosol"/>
    <property type="evidence" value="ECO:0007669"/>
    <property type="project" value="TreeGrafter"/>
</dbReference>
<feature type="domain" description="AMP-dependent synthetase/ligase" evidence="4">
    <location>
        <begin position="459"/>
        <end position="812"/>
    </location>
</feature>
<dbReference type="InterPro" id="IPR001242">
    <property type="entry name" value="Condensation_dom"/>
</dbReference>
<protein>
    <submittedName>
        <fullName evidence="6">Amino acid adenylation domain-containing protein</fullName>
    </submittedName>
</protein>
<dbReference type="GO" id="GO:0031177">
    <property type="term" value="F:phosphopantetheine binding"/>
    <property type="evidence" value="ECO:0007669"/>
    <property type="project" value="TreeGrafter"/>
</dbReference>
<gene>
    <name evidence="6" type="ORF">B0O95_106210</name>
</gene>
<dbReference type="InterPro" id="IPR020845">
    <property type="entry name" value="AMP-binding_CS"/>
</dbReference>
<dbReference type="Gene3D" id="3.30.559.10">
    <property type="entry name" value="Chloramphenicol acetyltransferase-like domain"/>
    <property type="match status" value="1"/>
</dbReference>
<sequence>MDASITPVTYALTTAQTEIWLAQQLHPDSPVYNIAQYTVIEGVIDAAVFEAALRQVIDEADTLRLQFVDSDDGLRQRIGAPAWSMPVLDLTAQADPQAAADAWMRADYQQPVNLMQGPLFCYALLKVAPAQWIWYQRYHHIMMDGYGQYLIAQRVAHVYSALCAGNEPASCTLGSVLNLLESDAQYQASAQREKDEAYWLKHCANWPEPATLASRAAPALQQRLRQTTYLATQLVEDYVLDAGRLAQFLSAALAAYLHRMTGAQDVVFGFPVTARLGADWHIPGMAANTVPLRFRFEPEINLLSLMRQAAKEIQSALQYQRYPSEALQRQLGLAPGQLLFGIKVNVMPFDYELSFGGHSSTNHNLLAGPVDDLMLGVYWTPNSRQLRIDFDANPACYTAEILDAHQRRFIRLMQALAADTAQPIDSIDLLDADERHRLLVEWNATQGDYPAHQCIHQLFEAQVERTPQALALVYEDQTLSYAELNARANHLAHQLIALGVQPDTRVAICVERSPAMVVGLLAILKAGGAYVPLDPAYPGERLVHILADAAPEIVLADVVGRTALGEAALVNRTVLDPNVMPAQPQTNPSVPALTSHHLAYVIYTSGSTGAPKGVMVEHAQVVRLFDATQPWYHFDENDTWCLFHSFAFDFSVWELWGALRYGGKLVMVPRHIARSPQDFHRLVCEQGVTVLNQTPSAFKTFIGSQAQSALQGQLRYVIFGGEALEPSILQEWYATRAEQSPQLVNMYGITETTVHVTYRPLRPQDSEQAGSPIGVRIPDLKLYLLDAYQQPVPLGAVGELYIGGAGVARGYLNRPALTAERFVRDPFVDEPDARMYKTGDLARYSPDGNLEFLGRNDEQVKVRGFRIEPGEIAACLMAHPQVRDAVVLATGEGSAKRLVA</sequence>
<organism evidence="6 7">
    <name type="scientific">Mycetohabitans endofungorum</name>
    <dbReference type="NCBI Taxonomy" id="417203"/>
    <lineage>
        <taxon>Bacteria</taxon>
        <taxon>Pseudomonadati</taxon>
        <taxon>Pseudomonadota</taxon>
        <taxon>Betaproteobacteria</taxon>
        <taxon>Burkholderiales</taxon>
        <taxon>Burkholderiaceae</taxon>
        <taxon>Mycetohabitans</taxon>
    </lineage>
</organism>
<name>A0A2P5KAS1_9BURK</name>
<dbReference type="Gene3D" id="3.40.50.980">
    <property type="match status" value="2"/>
</dbReference>
<dbReference type="InterPro" id="IPR023213">
    <property type="entry name" value="CAT-like_dom_sf"/>
</dbReference>
<evidence type="ECO:0000256" key="2">
    <source>
        <dbReference type="ARBA" id="ARBA00022450"/>
    </source>
</evidence>
<dbReference type="Pfam" id="PF00668">
    <property type="entry name" value="Condensation"/>
    <property type="match status" value="1"/>
</dbReference>
<dbReference type="GO" id="GO:0044550">
    <property type="term" value="P:secondary metabolite biosynthetic process"/>
    <property type="evidence" value="ECO:0007669"/>
    <property type="project" value="TreeGrafter"/>
</dbReference>
<dbReference type="AlphaFoldDB" id="A0A2P5KAS1"/>
<dbReference type="FunFam" id="3.40.50.980:FF:000001">
    <property type="entry name" value="Non-ribosomal peptide synthetase"/>
    <property type="match status" value="1"/>
</dbReference>